<dbReference type="InterPro" id="IPR028351">
    <property type="entry name" value="CyaE"/>
</dbReference>
<dbReference type="SUPFAM" id="SSF56954">
    <property type="entry name" value="Outer membrane efflux proteins (OEP)"/>
    <property type="match status" value="1"/>
</dbReference>
<dbReference type="PANTHER" id="PTHR30026:SF20">
    <property type="entry name" value="OUTER MEMBRANE PROTEIN TOLC"/>
    <property type="match status" value="1"/>
</dbReference>
<reference evidence="8 9" key="1">
    <citation type="submission" date="2017-04" db="EMBL/GenBank/DDBJ databases">
        <title>Burkholderia puraquae sp. nov., a novel Burkholderia cepacia complex species from hospital setting samples.</title>
        <authorList>
            <person name="Martina P."/>
            <person name="Leguizamon M."/>
            <person name="Prieto C."/>
            <person name="Sousa S."/>
            <person name="Montanaro P."/>
            <person name="Draghi W."/>
            <person name="Staembler M."/>
            <person name="Bettiol M."/>
            <person name="Figoli C."/>
            <person name="Palau J."/>
            <person name="Alvarez F."/>
            <person name="Benetti S."/>
            <person name="Anchat E."/>
            <person name="Vescina C."/>
            <person name="Ferreras J."/>
            <person name="Lasch P."/>
            <person name="Lagares A."/>
            <person name="Zorreguieta A."/>
            <person name="Yantorno O."/>
            <person name="Bosch A."/>
        </authorList>
    </citation>
    <scope>NUCLEOTIDE SEQUENCE [LARGE SCALE GENOMIC DNA]</scope>
    <source>
        <strain evidence="8 9">CAMPA 1040</strain>
    </source>
</reference>
<dbReference type="PANTHER" id="PTHR30026">
    <property type="entry name" value="OUTER MEMBRANE PROTEIN TOLC"/>
    <property type="match status" value="1"/>
</dbReference>
<dbReference type="GO" id="GO:0009279">
    <property type="term" value="C:cell outer membrane"/>
    <property type="evidence" value="ECO:0007669"/>
    <property type="project" value="UniProtKB-SubCell"/>
</dbReference>
<name>A0A1X1PIL2_9BURK</name>
<dbReference type="Gene3D" id="1.20.1600.10">
    <property type="entry name" value="Outer membrane efflux proteins (OEP)"/>
    <property type="match status" value="1"/>
</dbReference>
<evidence type="ECO:0000256" key="5">
    <source>
        <dbReference type="ARBA" id="ARBA00023136"/>
    </source>
</evidence>
<comment type="similarity">
    <text evidence="1 7">Belongs to the outer membrane factor (OMF) (TC 1.B.17) family.</text>
</comment>
<evidence type="ECO:0000256" key="6">
    <source>
        <dbReference type="ARBA" id="ARBA00023237"/>
    </source>
</evidence>
<evidence type="ECO:0000256" key="7">
    <source>
        <dbReference type="PIRNR" id="PIRNR001892"/>
    </source>
</evidence>
<dbReference type="Pfam" id="PF02321">
    <property type="entry name" value="OEP"/>
    <property type="match status" value="2"/>
</dbReference>
<dbReference type="AlphaFoldDB" id="A0A1X1PIL2"/>
<keyword evidence="2 7" id="KW-0813">Transport</keyword>
<sequence>MRKKNVALRMLSYRCALVVACLAVAGLVVPLTHAQLDPFSTRRGLEDVSPDLNRMARATGACSEARLNSPVSLYEAVSRALCSDPTVRESWANMVLNAAQVGVAKSAWLPTLDASGTRSRTVETETLSGPTLPDAMGRASDRYGELRLSWVFFDFGRRDANLTYYNGLLELSKASHTEALQSVFEQAAAAFYAVWTAQSTLDAASNAEANAERSFQIARHKHLAGAGTLNDELQAKAAWQEAIYTRVNATGALKAAQGTLCLRMGIPVETAIEVDVSAGAQPDVNFTSSIADLLALAKAVNPKLREAQALIEADEANAKLARREELPTISLSGSLSNDKSLGAFPRDTRTYSKYVGIQISIPIFSGFGQEYHRQASEAQVDIDRASLHKAELEVASAVWRNYQDVITKTANLQVASSTQESAQEAYDVASKRYSAGVGPLLDVLNAQTTLATAQRQVVQSQADWRVSRLVLAFSIGTLDGQRWTPHAEAP</sequence>
<evidence type="ECO:0000313" key="8">
    <source>
        <dbReference type="EMBL" id="ORT86338.1"/>
    </source>
</evidence>
<dbReference type="GO" id="GO:0015562">
    <property type="term" value="F:efflux transmembrane transporter activity"/>
    <property type="evidence" value="ECO:0007669"/>
    <property type="project" value="InterPro"/>
</dbReference>
<keyword evidence="5 7" id="KW-0472">Membrane</keyword>
<evidence type="ECO:0000256" key="4">
    <source>
        <dbReference type="ARBA" id="ARBA00022692"/>
    </source>
</evidence>
<keyword evidence="3" id="KW-1134">Transmembrane beta strand</keyword>
<dbReference type="InterPro" id="IPR051906">
    <property type="entry name" value="TolC-like"/>
</dbReference>
<dbReference type="EMBL" id="NBYX01000005">
    <property type="protein sequence ID" value="ORT86338.1"/>
    <property type="molecule type" value="Genomic_DNA"/>
</dbReference>
<evidence type="ECO:0000256" key="2">
    <source>
        <dbReference type="ARBA" id="ARBA00022448"/>
    </source>
</evidence>
<dbReference type="Proteomes" id="UP000193146">
    <property type="component" value="Unassembled WGS sequence"/>
</dbReference>
<dbReference type="OrthoDB" id="8553524at2"/>
<dbReference type="PIRSF" id="PIRSF001892">
    <property type="entry name" value="CyaE"/>
    <property type="match status" value="1"/>
</dbReference>
<keyword evidence="4" id="KW-0812">Transmembrane</keyword>
<keyword evidence="9" id="KW-1185">Reference proteome</keyword>
<accession>A0A1X1PIL2</accession>
<dbReference type="GO" id="GO:0031640">
    <property type="term" value="P:killing of cells of another organism"/>
    <property type="evidence" value="ECO:0007669"/>
    <property type="project" value="UniProtKB-KW"/>
</dbReference>
<comment type="subcellular location">
    <subcellularLocation>
        <location evidence="7">Cell outer membrane</location>
        <topology evidence="7">Peripheral membrane protein</topology>
    </subcellularLocation>
</comment>
<keyword evidence="7" id="KW-0354">Hemolysis</keyword>
<comment type="function">
    <text evidence="7">CyaE is necessary for transport of calmodulin-sensitive adenylate cyclase-hemolysin (cyclolysin).</text>
</comment>
<dbReference type="InterPro" id="IPR003423">
    <property type="entry name" value="OMP_efflux"/>
</dbReference>
<dbReference type="GO" id="GO:0015288">
    <property type="term" value="F:porin activity"/>
    <property type="evidence" value="ECO:0007669"/>
    <property type="project" value="TreeGrafter"/>
</dbReference>
<dbReference type="GO" id="GO:1990281">
    <property type="term" value="C:efflux pump complex"/>
    <property type="evidence" value="ECO:0007669"/>
    <property type="project" value="TreeGrafter"/>
</dbReference>
<evidence type="ECO:0000256" key="3">
    <source>
        <dbReference type="ARBA" id="ARBA00022452"/>
    </source>
</evidence>
<evidence type="ECO:0000256" key="1">
    <source>
        <dbReference type="ARBA" id="ARBA00007613"/>
    </source>
</evidence>
<keyword evidence="7" id="KW-0204">Cytolysis</keyword>
<evidence type="ECO:0000313" key="9">
    <source>
        <dbReference type="Proteomes" id="UP000193146"/>
    </source>
</evidence>
<gene>
    <name evidence="8" type="ORF">B7G54_12820</name>
</gene>
<organism evidence="8 9">
    <name type="scientific">Burkholderia puraquae</name>
    <dbReference type="NCBI Taxonomy" id="1904757"/>
    <lineage>
        <taxon>Bacteria</taxon>
        <taxon>Pseudomonadati</taxon>
        <taxon>Pseudomonadota</taxon>
        <taxon>Betaproteobacteria</taxon>
        <taxon>Burkholderiales</taxon>
        <taxon>Burkholderiaceae</taxon>
        <taxon>Burkholderia</taxon>
        <taxon>Burkholderia cepacia complex</taxon>
    </lineage>
</organism>
<keyword evidence="6 7" id="KW-0998">Cell outer membrane</keyword>
<proteinExistence type="inferred from homology"/>
<dbReference type="RefSeq" id="WP_085039419.1">
    <property type="nucleotide sequence ID" value="NZ_CADIKG010000004.1"/>
</dbReference>
<comment type="caution">
    <text evidence="8">The sequence shown here is derived from an EMBL/GenBank/DDBJ whole genome shotgun (WGS) entry which is preliminary data.</text>
</comment>
<protein>
    <recommendedName>
        <fullName evidence="7">Protein CyaE</fullName>
    </recommendedName>
</protein>